<dbReference type="InterPro" id="IPR027417">
    <property type="entry name" value="P-loop_NTPase"/>
</dbReference>
<dbReference type="GO" id="GO:0005524">
    <property type="term" value="F:ATP binding"/>
    <property type="evidence" value="ECO:0007669"/>
    <property type="project" value="UniProtKB-KW"/>
</dbReference>
<dbReference type="PANTHER" id="PTHR42788">
    <property type="entry name" value="TAURINE IMPORT ATP-BINDING PROTEIN-RELATED"/>
    <property type="match status" value="1"/>
</dbReference>
<evidence type="ECO:0000256" key="3">
    <source>
        <dbReference type="ARBA" id="ARBA00022840"/>
    </source>
</evidence>
<dbReference type="InterPro" id="IPR003439">
    <property type="entry name" value="ABC_transporter-like_ATP-bd"/>
</dbReference>
<dbReference type="Pfam" id="PF00005">
    <property type="entry name" value="ABC_tran"/>
    <property type="match status" value="1"/>
</dbReference>
<dbReference type="OrthoDB" id="9802264at2"/>
<evidence type="ECO:0000259" key="5">
    <source>
        <dbReference type="PROSITE" id="PS50893"/>
    </source>
</evidence>
<dbReference type="SUPFAM" id="SSF52540">
    <property type="entry name" value="P-loop containing nucleoside triphosphate hydrolases"/>
    <property type="match status" value="1"/>
</dbReference>
<dbReference type="CDD" id="cd03293">
    <property type="entry name" value="ABC_NrtD_SsuB_transporters"/>
    <property type="match status" value="1"/>
</dbReference>
<dbReference type="EMBL" id="FTLX01000009">
    <property type="protein sequence ID" value="SIR48301.1"/>
    <property type="molecule type" value="Genomic_DNA"/>
</dbReference>
<proteinExistence type="predicted"/>
<evidence type="ECO:0000313" key="8">
    <source>
        <dbReference type="Proteomes" id="UP000186385"/>
    </source>
</evidence>
<dbReference type="PROSITE" id="PS50893">
    <property type="entry name" value="ABC_TRANSPORTER_2"/>
    <property type="match status" value="1"/>
</dbReference>
<dbReference type="Gene3D" id="3.40.50.300">
    <property type="entry name" value="P-loop containing nucleotide triphosphate hydrolases"/>
    <property type="match status" value="1"/>
</dbReference>
<feature type="domain" description="ABC transporter" evidence="5">
    <location>
        <begin position="42"/>
        <end position="273"/>
    </location>
</feature>
<keyword evidence="9" id="KW-1185">Reference proteome</keyword>
<reference evidence="7 8" key="1">
    <citation type="submission" date="2017-01" db="EMBL/GenBank/DDBJ databases">
        <authorList>
            <person name="Mah S.A."/>
            <person name="Swanson W.J."/>
            <person name="Moy G.W."/>
            <person name="Vacquier V.D."/>
        </authorList>
    </citation>
    <scope>NUCLEOTIDE SEQUENCE [LARGE SCALE GENOMIC DNA]</scope>
    <source>
        <strain evidence="7 8">NIO-1016</strain>
    </source>
</reference>
<dbReference type="AlphaFoldDB" id="A0A1N7BAD9"/>
<keyword evidence="4" id="KW-1278">Translocase</keyword>
<accession>A0A1N7BAD9</accession>
<dbReference type="Proteomes" id="UP000186385">
    <property type="component" value="Unassembled WGS sequence"/>
</dbReference>
<reference evidence="9" key="2">
    <citation type="submission" date="2017-03" db="EMBL/GenBank/DDBJ databases">
        <title>Bacillus sp. V-88(T) DSM27956, whole genome shotgun sequencing project.</title>
        <authorList>
            <person name="Dastager S.G."/>
            <person name="Neurgaonkar P.S."/>
            <person name="Dharne M.S."/>
        </authorList>
    </citation>
    <scope>NUCLEOTIDE SEQUENCE [LARGE SCALE GENOMIC DNA]</scope>
    <source>
        <strain evidence="9">DSM 25145</strain>
    </source>
</reference>
<organism evidence="7 8">
    <name type="scientific">Domibacillus enclensis</name>
    <dbReference type="NCBI Taxonomy" id="1017273"/>
    <lineage>
        <taxon>Bacteria</taxon>
        <taxon>Bacillati</taxon>
        <taxon>Bacillota</taxon>
        <taxon>Bacilli</taxon>
        <taxon>Bacillales</taxon>
        <taxon>Bacillaceae</taxon>
        <taxon>Domibacillus</taxon>
    </lineage>
</organism>
<reference evidence="6" key="3">
    <citation type="submission" date="2017-03" db="EMBL/GenBank/DDBJ databases">
        <authorList>
            <person name="Dastager S.G."/>
            <person name="Neurgaonkar P.S."/>
            <person name="Dharne M.S."/>
        </authorList>
    </citation>
    <scope>NUCLEOTIDE SEQUENCE</scope>
    <source>
        <strain evidence="6">DSM 25145</strain>
    </source>
</reference>
<dbReference type="EMBL" id="MWSK01000009">
    <property type="protein sequence ID" value="OXS74652.1"/>
    <property type="molecule type" value="Genomic_DNA"/>
</dbReference>
<dbReference type="PROSITE" id="PS00211">
    <property type="entry name" value="ABC_TRANSPORTER_1"/>
    <property type="match status" value="1"/>
</dbReference>
<dbReference type="InterPro" id="IPR003593">
    <property type="entry name" value="AAA+_ATPase"/>
</dbReference>
<evidence type="ECO:0000256" key="1">
    <source>
        <dbReference type="ARBA" id="ARBA00022448"/>
    </source>
</evidence>
<evidence type="ECO:0000313" key="9">
    <source>
        <dbReference type="Proteomes" id="UP000215545"/>
    </source>
</evidence>
<dbReference type="InterPro" id="IPR050166">
    <property type="entry name" value="ABC_transporter_ATP-bind"/>
</dbReference>
<keyword evidence="2" id="KW-0547">Nucleotide-binding</keyword>
<evidence type="ECO:0000256" key="4">
    <source>
        <dbReference type="ARBA" id="ARBA00022967"/>
    </source>
</evidence>
<name>A0A1N7BAD9_9BACI</name>
<evidence type="ECO:0000313" key="6">
    <source>
        <dbReference type="EMBL" id="OXS74652.1"/>
    </source>
</evidence>
<dbReference type="Proteomes" id="UP000215545">
    <property type="component" value="Unassembled WGS sequence"/>
</dbReference>
<dbReference type="InterPro" id="IPR017871">
    <property type="entry name" value="ABC_transporter-like_CS"/>
</dbReference>
<evidence type="ECO:0000256" key="2">
    <source>
        <dbReference type="ARBA" id="ARBA00022741"/>
    </source>
</evidence>
<keyword evidence="1" id="KW-0813">Transport</keyword>
<dbReference type="SMART" id="SM00382">
    <property type="entry name" value="AAA"/>
    <property type="match status" value="1"/>
</dbReference>
<keyword evidence="3 7" id="KW-0067">ATP-binding</keyword>
<evidence type="ECO:0000313" key="7">
    <source>
        <dbReference type="EMBL" id="SIR48301.1"/>
    </source>
</evidence>
<protein>
    <submittedName>
        <fullName evidence="7">NitT/TauT family transport system ATP-binding protein</fullName>
    </submittedName>
    <submittedName>
        <fullName evidence="6">Nitrate/sulfonate/bicarbonate ABC transporter ATP-binding protein</fullName>
    </submittedName>
</protein>
<gene>
    <name evidence="6" type="ORF">B1B05_15920</name>
    <name evidence="7" type="ORF">SAMN05443094_10913</name>
</gene>
<dbReference type="PANTHER" id="PTHR42788:SF13">
    <property type="entry name" value="ALIPHATIC SULFONATES IMPORT ATP-BINDING PROTEIN SSUB"/>
    <property type="match status" value="1"/>
</dbReference>
<dbReference type="STRING" id="1017273.SAMN05443094_10913"/>
<sequence>MHIEVQPSHTYDVSRYNILKTSLLKTLLEGANDVIIKKNHAVYFRNVSKIYNTGTVALNHFDFPVEEGEFISFLGPSGCGKSTALRMVAGLGTPTSGEVTVYGEPPEELIKNTNDIAFVFQDANLLPWRSVLDNVLLPLELRGGNKKENKQAAISVLEMVGLKDHLTSYPRQLSGGMKMRVSIARALAARPKLLLMDEPFAALDEITRQTLQMELLDIWKKEKMTVLFVTHNVYEAVFLSSKIAVMSARPGRLSSVIDVNLPYPRELGMRTHPAFSDYVDRASASLENDEKRKETV</sequence>
<dbReference type="GO" id="GO:0016887">
    <property type="term" value="F:ATP hydrolysis activity"/>
    <property type="evidence" value="ECO:0007669"/>
    <property type="project" value="InterPro"/>
</dbReference>